<protein>
    <submittedName>
        <fullName evidence="2">Concanavalin A-like lectin/glucanase domain-containing protein</fullName>
    </submittedName>
</protein>
<evidence type="ECO:0000313" key="2">
    <source>
        <dbReference type="EMBL" id="KAH7171421.1"/>
    </source>
</evidence>
<dbReference type="PROSITE" id="PS51257">
    <property type="entry name" value="PROKAR_LIPOPROTEIN"/>
    <property type="match status" value="1"/>
</dbReference>
<proteinExistence type="predicted"/>
<comment type="caution">
    <text evidence="2">The sequence shown here is derived from an EMBL/GenBank/DDBJ whole genome shotgun (WGS) entry which is preliminary data.</text>
</comment>
<dbReference type="Pfam" id="PF01828">
    <property type="entry name" value="Peptidase_A4"/>
    <property type="match status" value="1"/>
</dbReference>
<keyword evidence="3" id="KW-1185">Reference proteome</keyword>
<dbReference type="Proteomes" id="UP000738349">
    <property type="component" value="Unassembled WGS sequence"/>
</dbReference>
<dbReference type="OrthoDB" id="2862635at2759"/>
<gene>
    <name evidence="2" type="ORF">EDB81DRAFT_865264</name>
</gene>
<reference evidence="2" key="1">
    <citation type="journal article" date="2021" name="Nat. Commun.">
        <title>Genetic determinants of endophytism in the Arabidopsis root mycobiome.</title>
        <authorList>
            <person name="Mesny F."/>
            <person name="Miyauchi S."/>
            <person name="Thiergart T."/>
            <person name="Pickel B."/>
            <person name="Atanasova L."/>
            <person name="Karlsson M."/>
            <person name="Huettel B."/>
            <person name="Barry K.W."/>
            <person name="Haridas S."/>
            <person name="Chen C."/>
            <person name="Bauer D."/>
            <person name="Andreopoulos W."/>
            <person name="Pangilinan J."/>
            <person name="LaButti K."/>
            <person name="Riley R."/>
            <person name="Lipzen A."/>
            <person name="Clum A."/>
            <person name="Drula E."/>
            <person name="Henrissat B."/>
            <person name="Kohler A."/>
            <person name="Grigoriev I.V."/>
            <person name="Martin F.M."/>
            <person name="Hacquard S."/>
        </authorList>
    </citation>
    <scope>NUCLEOTIDE SEQUENCE</scope>
    <source>
        <strain evidence="2">MPI-CAGE-AT-0147</strain>
    </source>
</reference>
<dbReference type="InterPro" id="IPR038656">
    <property type="entry name" value="Peptidase_G1_sf"/>
</dbReference>
<accession>A0A9P9FPX8</accession>
<feature type="chain" id="PRO_5040250269" evidence="1">
    <location>
        <begin position="22"/>
        <end position="280"/>
    </location>
</feature>
<dbReference type="SUPFAM" id="SSF49899">
    <property type="entry name" value="Concanavalin A-like lectins/glucanases"/>
    <property type="match status" value="1"/>
</dbReference>
<keyword evidence="1" id="KW-0732">Signal</keyword>
<evidence type="ECO:0000256" key="1">
    <source>
        <dbReference type="SAM" id="SignalP"/>
    </source>
</evidence>
<dbReference type="EMBL" id="JAGMUV010000002">
    <property type="protein sequence ID" value="KAH7171421.1"/>
    <property type="molecule type" value="Genomic_DNA"/>
</dbReference>
<evidence type="ECO:0000313" key="3">
    <source>
        <dbReference type="Proteomes" id="UP000738349"/>
    </source>
</evidence>
<dbReference type="InterPro" id="IPR000250">
    <property type="entry name" value="Peptidase_G1"/>
</dbReference>
<dbReference type="PANTHER" id="PTHR37536">
    <property type="entry name" value="PUTATIVE (AFU_ORTHOLOGUE AFUA_3G02970)-RELATED"/>
    <property type="match status" value="1"/>
</dbReference>
<dbReference type="GO" id="GO:0006508">
    <property type="term" value="P:proteolysis"/>
    <property type="evidence" value="ECO:0007669"/>
    <property type="project" value="InterPro"/>
</dbReference>
<dbReference type="CDD" id="cd13426">
    <property type="entry name" value="Peptidase_G1"/>
    <property type="match status" value="1"/>
</dbReference>
<dbReference type="GO" id="GO:0070007">
    <property type="term" value="F:glutamic-type endopeptidase activity"/>
    <property type="evidence" value="ECO:0007669"/>
    <property type="project" value="InterPro"/>
</dbReference>
<organism evidence="2 3">
    <name type="scientific">Dactylonectria macrodidyma</name>
    <dbReference type="NCBI Taxonomy" id="307937"/>
    <lineage>
        <taxon>Eukaryota</taxon>
        <taxon>Fungi</taxon>
        <taxon>Dikarya</taxon>
        <taxon>Ascomycota</taxon>
        <taxon>Pezizomycotina</taxon>
        <taxon>Sordariomycetes</taxon>
        <taxon>Hypocreomycetidae</taxon>
        <taxon>Hypocreales</taxon>
        <taxon>Nectriaceae</taxon>
        <taxon>Dactylonectria</taxon>
    </lineage>
</organism>
<name>A0A9P9FPX8_9HYPO</name>
<feature type="signal peptide" evidence="1">
    <location>
        <begin position="1"/>
        <end position="21"/>
    </location>
</feature>
<dbReference type="InterPro" id="IPR013320">
    <property type="entry name" value="ConA-like_dom_sf"/>
</dbReference>
<dbReference type="PANTHER" id="PTHR37536:SF1">
    <property type="entry name" value="ASPERGILLOPEPSIN, PUTAITVE (AFU_ORTHOLOGUE AFUA_7G01200)"/>
    <property type="match status" value="1"/>
</dbReference>
<sequence length="280" mass="31037">MQTKALAALFLSSACTATNSAKYPLFYDTTWAGPVRFADNYNISSNTTGFTMAEATLVMPHLSIPKKPHKKAKQYTASYWIGLDGYLSSEIVRGLWQAGVIMSVWPNGTTEYTGFHEWIPDDPISISSAKLAISEGHHVHVVLKTTNNGYHGSTSLTNLNTSQTYTHSQNAASHWRGPTFPAQGASAEWIIEAGTYLNGPQYVFPDWGTASFLNAQACNKKGKCVFPGGSMTQGNMTAVLWNDTKTLYTRSCVEKDRVSIEYVEERFTPKRQIERDEQPE</sequence>
<dbReference type="Gene3D" id="2.60.120.700">
    <property type="entry name" value="Peptidase G1"/>
    <property type="match status" value="1"/>
</dbReference>
<dbReference type="AlphaFoldDB" id="A0A9P9FPX8"/>